<organism evidence="1 2">
    <name type="scientific">Blumeria graminis f. sp. triticale</name>
    <dbReference type="NCBI Taxonomy" id="1689686"/>
    <lineage>
        <taxon>Eukaryota</taxon>
        <taxon>Fungi</taxon>
        <taxon>Dikarya</taxon>
        <taxon>Ascomycota</taxon>
        <taxon>Pezizomycotina</taxon>
        <taxon>Leotiomycetes</taxon>
        <taxon>Erysiphales</taxon>
        <taxon>Erysiphaceae</taxon>
        <taxon>Blumeria</taxon>
    </lineage>
</organism>
<name>A0A9W4DCU1_BLUGR</name>
<dbReference type="Proteomes" id="UP000683417">
    <property type="component" value="Unassembled WGS sequence"/>
</dbReference>
<protein>
    <submittedName>
        <fullName evidence="1">BgTH12-00976</fullName>
    </submittedName>
</protein>
<comment type="caution">
    <text evidence="1">The sequence shown here is derived from an EMBL/GenBank/DDBJ whole genome shotgun (WGS) entry which is preliminary data.</text>
</comment>
<proteinExistence type="predicted"/>
<dbReference type="AlphaFoldDB" id="A0A9W4DCU1"/>
<evidence type="ECO:0000313" key="1">
    <source>
        <dbReference type="EMBL" id="CAD6505485.1"/>
    </source>
</evidence>
<evidence type="ECO:0000313" key="2">
    <source>
        <dbReference type="Proteomes" id="UP000683417"/>
    </source>
</evidence>
<reference evidence="1" key="1">
    <citation type="submission" date="2020-10" db="EMBL/GenBank/DDBJ databases">
        <authorList>
            <person name="Muller C M."/>
        </authorList>
    </citation>
    <scope>NUCLEOTIDE SEQUENCE</scope>
    <source>
        <strain evidence="1">THUN-12</strain>
    </source>
</reference>
<dbReference type="EMBL" id="CAJHIT010000009">
    <property type="protein sequence ID" value="CAD6505485.1"/>
    <property type="molecule type" value="Genomic_DNA"/>
</dbReference>
<accession>A0A9W4DCU1</accession>
<gene>
    <name evidence="1" type="ORF">BGTH12_LOCUS6843</name>
</gene>
<sequence length="51" mass="6044">MLQQEEYKYEEAAESPATINQALNGLKCPLSFKEHKPDTYYMELTILFRME</sequence>